<sequence length="151" mass="16359">MLRRLAGDDPEVNEEWNCDKGRWAFTYATQPDVITTPLIRDTDGNLVRHRGRTPSWQRPGLQEARGCTGVLVGGGPPGRMPTPTPSSRESPWTAMTSTSGPAALAEEPTSWRTYRGTAGNRQLRRPGIRAGGVAGRVRAGRRVADRVLAAA</sequence>
<keyword evidence="7" id="KW-1185">Reference proteome</keyword>
<keyword evidence="6" id="KW-0560">Oxidoreductase</keyword>
<keyword evidence="3" id="KW-0411">Iron-sulfur</keyword>
<gene>
    <name evidence="6" type="ORF">I551_8684</name>
</gene>
<name>A0ABN0RA48_MYCUL</name>
<accession>A0ABN0RA48</accession>
<evidence type="ECO:0000256" key="3">
    <source>
        <dbReference type="ARBA" id="ARBA00023014"/>
    </source>
</evidence>
<evidence type="ECO:0000313" key="6">
    <source>
        <dbReference type="EMBL" id="EUA94038.1"/>
    </source>
</evidence>
<dbReference type="InterPro" id="IPR006963">
    <property type="entry name" value="Mopterin_OxRdtase_4Fe-4S_dom"/>
</dbReference>
<dbReference type="SUPFAM" id="SSF53706">
    <property type="entry name" value="Formate dehydrogenase/DMSO reductase, domains 1-3"/>
    <property type="match status" value="1"/>
</dbReference>
<organism evidence="6 7">
    <name type="scientific">Mycobacterium ulcerans str. Harvey</name>
    <dbReference type="NCBI Taxonomy" id="1299332"/>
    <lineage>
        <taxon>Bacteria</taxon>
        <taxon>Bacillati</taxon>
        <taxon>Actinomycetota</taxon>
        <taxon>Actinomycetes</taxon>
        <taxon>Mycobacteriales</taxon>
        <taxon>Mycobacteriaceae</taxon>
        <taxon>Mycobacterium</taxon>
        <taxon>Mycobacterium ulcerans group</taxon>
    </lineage>
</organism>
<proteinExistence type="predicted"/>
<feature type="compositionally biased region" description="Polar residues" evidence="4">
    <location>
        <begin position="89"/>
        <end position="100"/>
    </location>
</feature>
<evidence type="ECO:0000256" key="1">
    <source>
        <dbReference type="ARBA" id="ARBA00022723"/>
    </source>
</evidence>
<feature type="domain" description="4Fe-4S Mo/W bis-MGD-type" evidence="5">
    <location>
        <begin position="1"/>
        <end position="32"/>
    </location>
</feature>
<protein>
    <submittedName>
        <fullName evidence="6">NADH-quinone oxidoreductase domain protein</fullName>
        <ecNumber evidence="6">1.6.99.5</ecNumber>
    </submittedName>
</protein>
<keyword evidence="2" id="KW-0408">Iron</keyword>
<dbReference type="PROSITE" id="PS51669">
    <property type="entry name" value="4FE4S_MOW_BIS_MGD"/>
    <property type="match status" value="1"/>
</dbReference>
<evidence type="ECO:0000259" key="5">
    <source>
        <dbReference type="PROSITE" id="PS51669"/>
    </source>
</evidence>
<dbReference type="EMBL" id="JAOL01000023">
    <property type="protein sequence ID" value="EUA94038.1"/>
    <property type="molecule type" value="Genomic_DNA"/>
</dbReference>
<evidence type="ECO:0000256" key="4">
    <source>
        <dbReference type="SAM" id="MobiDB-lite"/>
    </source>
</evidence>
<feature type="region of interest" description="Disordered" evidence="4">
    <location>
        <begin position="68"/>
        <end position="120"/>
    </location>
</feature>
<dbReference type="Proteomes" id="UP000020681">
    <property type="component" value="Unassembled WGS sequence"/>
</dbReference>
<comment type="caution">
    <text evidence="6">The sequence shown here is derived from an EMBL/GenBank/DDBJ whole genome shotgun (WGS) entry which is preliminary data.</text>
</comment>
<reference evidence="6 7" key="1">
    <citation type="submission" date="2014-01" db="EMBL/GenBank/DDBJ databases">
        <authorList>
            <person name="Dobos K."/>
            <person name="Lenaerts A."/>
            <person name="Ordway D."/>
            <person name="DeGroote M.A."/>
            <person name="Parker T."/>
            <person name="Sizemore C."/>
            <person name="Tallon L.J."/>
            <person name="Sadzewicz L.K."/>
            <person name="Sengamalay N."/>
            <person name="Fraser C.M."/>
            <person name="Hine E."/>
            <person name="Shefchek K.A."/>
            <person name="Das S.P."/>
            <person name="Tettelin H."/>
        </authorList>
    </citation>
    <scope>NUCLEOTIDE SEQUENCE [LARGE SCALE GENOMIC DNA]</scope>
    <source>
        <strain evidence="6 7">Harvey</strain>
    </source>
</reference>
<keyword evidence="1" id="KW-0479">Metal-binding</keyword>
<evidence type="ECO:0000256" key="2">
    <source>
        <dbReference type="ARBA" id="ARBA00023004"/>
    </source>
</evidence>
<dbReference type="GO" id="GO:0016491">
    <property type="term" value="F:oxidoreductase activity"/>
    <property type="evidence" value="ECO:0007669"/>
    <property type="project" value="UniProtKB-KW"/>
</dbReference>
<dbReference type="EC" id="1.6.99.5" evidence="6"/>
<evidence type="ECO:0000313" key="7">
    <source>
        <dbReference type="Proteomes" id="UP000020681"/>
    </source>
</evidence>